<gene>
    <name evidence="2" type="ORF">PAUS00366_LOCUS3688</name>
</gene>
<feature type="chain" id="PRO_5031538852" description="Adhesin domain-containing protein" evidence="1">
    <location>
        <begin position="20"/>
        <end position="305"/>
    </location>
</feature>
<feature type="signal peptide" evidence="1">
    <location>
        <begin position="1"/>
        <end position="19"/>
    </location>
</feature>
<evidence type="ECO:0000256" key="1">
    <source>
        <dbReference type="SAM" id="SignalP"/>
    </source>
</evidence>
<accession>A0A7S4ACE9</accession>
<sequence>MKFTLFALASVLASANAVAKPSLSISVCDGKYDGVDGLDPTLSWSGASAAGDVDLEYGIEAAVRPTTDVASLPKKVFGTLKTNLAGWGVSAGATKDMGSGDTDIEVNAANEEVDLSVQVVASIDGGVDTISATKNMDLDGASLSITPKYSLASEEADVVVTYANDDTSVELTASADSQEVVINHSMGDTKVQLTASKDAQEVVLDHTMDNTNIVLTASADNQEVTISQQIDDDNKVSPTINRNGDISVAWERSLGDDNSLTATLTPDESIDVEWKDDNWTANINAGLSGTEIGDVSISAKRDVEF</sequence>
<name>A0A7S4ACE9_9STRA</name>
<proteinExistence type="predicted"/>
<dbReference type="AlphaFoldDB" id="A0A7S4ACE9"/>
<evidence type="ECO:0008006" key="3">
    <source>
        <dbReference type="Google" id="ProtNLM"/>
    </source>
</evidence>
<dbReference type="EMBL" id="HBIX01004668">
    <property type="protein sequence ID" value="CAE0710961.1"/>
    <property type="molecule type" value="Transcribed_RNA"/>
</dbReference>
<evidence type="ECO:0000313" key="2">
    <source>
        <dbReference type="EMBL" id="CAE0710961.1"/>
    </source>
</evidence>
<protein>
    <recommendedName>
        <fullName evidence="3">Adhesin domain-containing protein</fullName>
    </recommendedName>
</protein>
<reference evidence="2" key="1">
    <citation type="submission" date="2021-01" db="EMBL/GenBank/DDBJ databases">
        <authorList>
            <person name="Corre E."/>
            <person name="Pelletier E."/>
            <person name="Niang G."/>
            <person name="Scheremetjew M."/>
            <person name="Finn R."/>
            <person name="Kale V."/>
            <person name="Holt S."/>
            <person name="Cochrane G."/>
            <person name="Meng A."/>
            <person name="Brown T."/>
            <person name="Cohen L."/>
        </authorList>
    </citation>
    <scope>NUCLEOTIDE SEQUENCE</scope>
    <source>
        <strain evidence="2">10249 10 AB</strain>
    </source>
</reference>
<keyword evidence="1" id="KW-0732">Signal</keyword>
<organism evidence="2">
    <name type="scientific">Pseudo-nitzschia australis</name>
    <dbReference type="NCBI Taxonomy" id="44445"/>
    <lineage>
        <taxon>Eukaryota</taxon>
        <taxon>Sar</taxon>
        <taxon>Stramenopiles</taxon>
        <taxon>Ochrophyta</taxon>
        <taxon>Bacillariophyta</taxon>
        <taxon>Bacillariophyceae</taxon>
        <taxon>Bacillariophycidae</taxon>
        <taxon>Bacillariales</taxon>
        <taxon>Bacillariaceae</taxon>
        <taxon>Pseudo-nitzschia</taxon>
    </lineage>
</organism>